<dbReference type="GO" id="GO:0042925">
    <property type="term" value="F:benzoate transmembrane transporter activity"/>
    <property type="evidence" value="ECO:0007669"/>
    <property type="project" value="InterPro"/>
</dbReference>
<keyword evidence="2" id="KW-0812">Transmembrane</keyword>
<dbReference type="NCBIfam" id="TIGR00843">
    <property type="entry name" value="benE"/>
    <property type="match status" value="1"/>
</dbReference>
<dbReference type="EMBL" id="LR025743">
    <property type="protein sequence ID" value="VBB15590.1"/>
    <property type="molecule type" value="Genomic_DNA"/>
</dbReference>
<feature type="transmembrane region" description="Helical" evidence="2">
    <location>
        <begin position="56"/>
        <end position="74"/>
    </location>
</feature>
<dbReference type="InterPro" id="IPR004711">
    <property type="entry name" value="Benzoate_Transporter"/>
</dbReference>
<feature type="compositionally biased region" description="Basic and acidic residues" evidence="1">
    <location>
        <begin position="422"/>
        <end position="447"/>
    </location>
</feature>
<feature type="transmembrane region" description="Helical" evidence="2">
    <location>
        <begin position="131"/>
        <end position="147"/>
    </location>
</feature>
<keyword evidence="2" id="KW-1133">Transmembrane helix</keyword>
<feature type="transmembrane region" description="Helical" evidence="2">
    <location>
        <begin position="105"/>
        <end position="124"/>
    </location>
</feature>
<feature type="transmembrane region" description="Helical" evidence="2">
    <location>
        <begin position="179"/>
        <end position="197"/>
    </location>
</feature>
<evidence type="ECO:0000313" key="3">
    <source>
        <dbReference type="EMBL" id="VBB15590.1"/>
    </source>
</evidence>
<name>A0AAJ5NCA2_9BURK</name>
<evidence type="ECO:0000313" key="4">
    <source>
        <dbReference type="Proteomes" id="UP000268684"/>
    </source>
</evidence>
<dbReference type="GO" id="GO:0005886">
    <property type="term" value="C:plasma membrane"/>
    <property type="evidence" value="ECO:0007669"/>
    <property type="project" value="TreeGrafter"/>
</dbReference>
<accession>A0AAJ5NCA2</accession>
<feature type="transmembrane region" description="Helical" evidence="2">
    <location>
        <begin position="81"/>
        <end position="99"/>
    </location>
</feature>
<feature type="transmembrane region" description="Helical" evidence="2">
    <location>
        <begin position="21"/>
        <end position="44"/>
    </location>
</feature>
<evidence type="ECO:0000256" key="2">
    <source>
        <dbReference type="SAM" id="Phobius"/>
    </source>
</evidence>
<dbReference type="PANTHER" id="PTHR30199:SF0">
    <property type="entry name" value="INNER MEMBRANE PROTEIN YDCO"/>
    <property type="match status" value="1"/>
</dbReference>
<dbReference type="AlphaFoldDB" id="A0AAJ5NCA2"/>
<organism evidence="3 4">
    <name type="scientific">Burkholderia stabilis</name>
    <dbReference type="NCBI Taxonomy" id="95485"/>
    <lineage>
        <taxon>Bacteria</taxon>
        <taxon>Pseudomonadati</taxon>
        <taxon>Pseudomonadota</taxon>
        <taxon>Betaproteobacteria</taxon>
        <taxon>Burkholderiales</taxon>
        <taxon>Burkholderiaceae</taxon>
        <taxon>Burkholderia</taxon>
        <taxon>Burkholderia cepacia complex</taxon>
    </lineage>
</organism>
<reference evidence="3 4" key="1">
    <citation type="submission" date="2017-11" db="EMBL/GenBank/DDBJ databases">
        <authorList>
            <person name="Seth-Smith MB H."/>
        </authorList>
    </citation>
    <scope>NUCLEOTIDE SEQUENCE [LARGE SCALE GENOMIC DNA]</scope>
    <source>
        <strain evidence="3">E</strain>
    </source>
</reference>
<feature type="region of interest" description="Disordered" evidence="1">
    <location>
        <begin position="406"/>
        <end position="447"/>
    </location>
</feature>
<feature type="transmembrane region" description="Helical" evidence="2">
    <location>
        <begin position="306"/>
        <end position="326"/>
    </location>
</feature>
<feature type="transmembrane region" description="Helical" evidence="2">
    <location>
        <begin position="217"/>
        <end position="236"/>
    </location>
</feature>
<gene>
    <name evidence="3" type="primary">ydcO_2</name>
    <name evidence="3" type="ORF">BSTAB16_5787</name>
</gene>
<sequence length="447" mass="46958">MQPNTPPGAIRAIGNDWSVSAITAGFLAVLISYAGPLAIFFQAAQAAHASNEMVASWVWAISIGAGVSGLFASWKLKVPVVTAWSAPGTALLVGLFPQLTLNQAVGAYITAALIILLIGVTGYFDRLVRHIPRGIACGMMAGILLPFGTHAFAAASAQPALAFGMIAAYVIFKRLLPRYSIVLVLLTGAALAALLGMTHLGNVSPSIARPIFIAPEWTLGTTLSLALPLVVVSLTGQFLPGMTILRVSGYHTPARPIITATSVMSLVVACFGGITIVVAAITAALCTGKDAHENPDRRYIAGLANGAFYLIGGLFAGTIVTVFFALPKAFVAILAGLALIGAIGANVHGIFEDENHREASLITFLATASGMTWLGLGSAFWGIVIGSVAYAVLNFRSDVHYAHAQKRQEPMGGDHANEISGNDERRAAARKQMETEYRKENHRAEDV</sequence>
<dbReference type="PANTHER" id="PTHR30199">
    <property type="entry name" value="MFS FAMILY TRANSPORTER, PREDICTED SUBSTRATE BENZOATE"/>
    <property type="match status" value="1"/>
</dbReference>
<keyword evidence="2" id="KW-0472">Membrane</keyword>
<dbReference type="Pfam" id="PF03594">
    <property type="entry name" value="BenE"/>
    <property type="match status" value="1"/>
</dbReference>
<proteinExistence type="predicted"/>
<feature type="transmembrane region" description="Helical" evidence="2">
    <location>
        <begin position="153"/>
        <end position="172"/>
    </location>
</feature>
<protein>
    <submittedName>
        <fullName evidence="3">Inner membrane protein ydcO,Uncharacterized protein involved in benzoate metabolism,benzoate transporter,Benzoate membrane transport protein</fullName>
    </submittedName>
</protein>
<dbReference type="Proteomes" id="UP000268684">
    <property type="component" value="Chromosome II"/>
</dbReference>
<feature type="transmembrane region" description="Helical" evidence="2">
    <location>
        <begin position="371"/>
        <end position="393"/>
    </location>
</feature>
<feature type="transmembrane region" description="Helical" evidence="2">
    <location>
        <begin position="257"/>
        <end position="286"/>
    </location>
</feature>
<keyword evidence="4" id="KW-1185">Reference proteome</keyword>
<evidence type="ECO:0000256" key="1">
    <source>
        <dbReference type="SAM" id="MobiDB-lite"/>
    </source>
</evidence>
<feature type="transmembrane region" description="Helical" evidence="2">
    <location>
        <begin position="331"/>
        <end position="351"/>
    </location>
</feature>